<gene>
    <name evidence="1" type="ORF">COW99_00390</name>
</gene>
<protein>
    <submittedName>
        <fullName evidence="1">Uncharacterized protein</fullName>
    </submittedName>
</protein>
<name>A0A2H0BYM1_9BACT</name>
<dbReference type="AlphaFoldDB" id="A0A2H0BYM1"/>
<dbReference type="EMBL" id="PCTA01000003">
    <property type="protein sequence ID" value="PIP62130.1"/>
    <property type="molecule type" value="Genomic_DNA"/>
</dbReference>
<dbReference type="Proteomes" id="UP000231246">
    <property type="component" value="Unassembled WGS sequence"/>
</dbReference>
<sequence length="64" mass="7446">MLPIQMADMLLGGYLYSLNPKSGDKEGNKTRISKKVLELKKKMGKNKFNCWEVNWNKSSRIERV</sequence>
<accession>A0A2H0BYM1</accession>
<evidence type="ECO:0000313" key="1">
    <source>
        <dbReference type="EMBL" id="PIP62130.1"/>
    </source>
</evidence>
<proteinExistence type="predicted"/>
<comment type="caution">
    <text evidence="1">The sequence shown here is derived from an EMBL/GenBank/DDBJ whole genome shotgun (WGS) entry which is preliminary data.</text>
</comment>
<evidence type="ECO:0000313" key="2">
    <source>
        <dbReference type="Proteomes" id="UP000231246"/>
    </source>
</evidence>
<organism evidence="1 2">
    <name type="scientific">Candidatus Roizmanbacteria bacterium CG22_combo_CG10-13_8_21_14_all_38_20</name>
    <dbReference type="NCBI Taxonomy" id="1974862"/>
    <lineage>
        <taxon>Bacteria</taxon>
        <taxon>Candidatus Roizmaniibacteriota</taxon>
    </lineage>
</organism>
<reference evidence="1 2" key="1">
    <citation type="submission" date="2017-09" db="EMBL/GenBank/DDBJ databases">
        <title>Depth-based differentiation of microbial function through sediment-hosted aquifers and enrichment of novel symbionts in the deep terrestrial subsurface.</title>
        <authorList>
            <person name="Probst A.J."/>
            <person name="Ladd B."/>
            <person name="Jarett J.K."/>
            <person name="Geller-Mcgrath D.E."/>
            <person name="Sieber C.M."/>
            <person name="Emerson J.B."/>
            <person name="Anantharaman K."/>
            <person name="Thomas B.C."/>
            <person name="Malmstrom R."/>
            <person name="Stieglmeier M."/>
            <person name="Klingl A."/>
            <person name="Woyke T."/>
            <person name="Ryan C.M."/>
            <person name="Banfield J.F."/>
        </authorList>
    </citation>
    <scope>NUCLEOTIDE SEQUENCE [LARGE SCALE GENOMIC DNA]</scope>
    <source>
        <strain evidence="1">CG22_combo_CG10-13_8_21_14_all_38_20</strain>
    </source>
</reference>